<proteinExistence type="predicted"/>
<dbReference type="EMBL" id="CAJEWN010000388">
    <property type="protein sequence ID" value="CAD2181029.1"/>
    <property type="molecule type" value="Genomic_DNA"/>
</dbReference>
<dbReference type="OrthoDB" id="10627237at2759"/>
<dbReference type="Proteomes" id="UP000580250">
    <property type="component" value="Unassembled WGS sequence"/>
</dbReference>
<comment type="caution">
    <text evidence="1">The sequence shown here is derived from an EMBL/GenBank/DDBJ whole genome shotgun (WGS) entry which is preliminary data.</text>
</comment>
<sequence length="191" mass="22493">MGRLTRIQKAQFRGFNPQLVLPTLSQLCSQHNFNYNWKPVLLFLMALNIEECFEGKFGENNFKIKRGIWTPKIKNLKNKREVEKEFNEDFYFIKQKLEELELTNEQISLMAILLILKTELEDGLREVRQILFRLLLNQTLSNVSAGESEEECLLENWPVVLLRLVQLEKMGEKYVEMLDFMGISGELSFLN</sequence>
<accession>A0A6V7W1U4</accession>
<gene>
    <name evidence="1" type="ORF">MENT_LOCUS33150</name>
</gene>
<reference evidence="1 2" key="1">
    <citation type="submission" date="2020-08" db="EMBL/GenBank/DDBJ databases">
        <authorList>
            <person name="Koutsovoulos G."/>
            <person name="Danchin GJ E."/>
        </authorList>
    </citation>
    <scope>NUCLEOTIDE SEQUENCE [LARGE SCALE GENOMIC DNA]</scope>
</reference>
<dbReference type="AlphaFoldDB" id="A0A6V7W1U4"/>
<evidence type="ECO:0000313" key="1">
    <source>
        <dbReference type="EMBL" id="CAD2181029.1"/>
    </source>
</evidence>
<name>A0A6V7W1U4_MELEN</name>
<evidence type="ECO:0000313" key="2">
    <source>
        <dbReference type="Proteomes" id="UP000580250"/>
    </source>
</evidence>
<organism evidence="1 2">
    <name type="scientific">Meloidogyne enterolobii</name>
    <name type="common">Root-knot nematode worm</name>
    <name type="synonym">Meloidogyne mayaguensis</name>
    <dbReference type="NCBI Taxonomy" id="390850"/>
    <lineage>
        <taxon>Eukaryota</taxon>
        <taxon>Metazoa</taxon>
        <taxon>Ecdysozoa</taxon>
        <taxon>Nematoda</taxon>
        <taxon>Chromadorea</taxon>
        <taxon>Rhabditida</taxon>
        <taxon>Tylenchina</taxon>
        <taxon>Tylenchomorpha</taxon>
        <taxon>Tylenchoidea</taxon>
        <taxon>Meloidogynidae</taxon>
        <taxon>Meloidogyninae</taxon>
        <taxon>Meloidogyne</taxon>
    </lineage>
</organism>
<protein>
    <submittedName>
        <fullName evidence="1">Uncharacterized protein</fullName>
    </submittedName>
</protein>